<accession>A0A1G4W3W5</accession>
<dbReference type="EMBL" id="FMTY01000006">
    <property type="protein sequence ID" value="SCX16304.1"/>
    <property type="molecule type" value="Genomic_DNA"/>
</dbReference>
<evidence type="ECO:0000313" key="2">
    <source>
        <dbReference type="Proteomes" id="UP000182124"/>
    </source>
</evidence>
<dbReference type="RefSeq" id="WP_023576167.1">
    <property type="nucleotide sequence ID" value="NZ_CBCSBQ010000010.1"/>
</dbReference>
<reference evidence="1 2" key="1">
    <citation type="submission" date="2016-10" db="EMBL/GenBank/DDBJ databases">
        <authorList>
            <person name="de Groot N.N."/>
        </authorList>
    </citation>
    <scope>NUCLEOTIDE SEQUENCE [LARGE SCALE GENOMIC DNA]</scope>
    <source>
        <strain evidence="1 2">CGMCC 1.3801</strain>
    </source>
</reference>
<dbReference type="AlphaFoldDB" id="A0A1G4W3W5"/>
<proteinExistence type="predicted"/>
<name>A0A1G4W3W5_9FLAO</name>
<protein>
    <submittedName>
        <fullName evidence="1">Uncharacterized protein</fullName>
    </submittedName>
</protein>
<dbReference type="STRING" id="329186.SAMN02927925_02375"/>
<sequence length="138" mass="15705">MKKILLLILIPFLYLSCSKEPETEDVTLELLPVSEVELPANFGVNKENIIKVKFVRPTDCYAFNQFYYEIEGTISTIAVESTVFHNNGGCPSLQSNNVATQILKFRPEQTGEYTLKFWNGKDTNGDDVFLTYNILVQQ</sequence>
<evidence type="ECO:0000313" key="1">
    <source>
        <dbReference type="EMBL" id="SCX16304.1"/>
    </source>
</evidence>
<dbReference type="eggNOG" id="ENOG5032Y35">
    <property type="taxonomic scope" value="Bacteria"/>
</dbReference>
<gene>
    <name evidence="1" type="ORF">SAMN02927925_02375</name>
</gene>
<dbReference type="Proteomes" id="UP000182124">
    <property type="component" value="Unassembled WGS sequence"/>
</dbReference>
<organism evidence="1 2">
    <name type="scientific">Flavobacterium saliperosum</name>
    <dbReference type="NCBI Taxonomy" id="329186"/>
    <lineage>
        <taxon>Bacteria</taxon>
        <taxon>Pseudomonadati</taxon>
        <taxon>Bacteroidota</taxon>
        <taxon>Flavobacteriia</taxon>
        <taxon>Flavobacteriales</taxon>
        <taxon>Flavobacteriaceae</taxon>
        <taxon>Flavobacterium</taxon>
    </lineage>
</organism>